<name>F0EWH7_9NEIS</name>
<evidence type="ECO:0008006" key="3">
    <source>
        <dbReference type="Google" id="ProtNLM"/>
    </source>
</evidence>
<comment type="caution">
    <text evidence="1">The sequence shown here is derived from an EMBL/GenBank/DDBJ whole genome shotgun (WGS) entry which is preliminary data.</text>
</comment>
<protein>
    <recommendedName>
        <fullName evidence="3">HMA domain-containing protein</fullName>
    </recommendedName>
</protein>
<dbReference type="GO" id="GO:0046872">
    <property type="term" value="F:metal ion binding"/>
    <property type="evidence" value="ECO:0007669"/>
    <property type="project" value="InterPro"/>
</dbReference>
<dbReference type="HOGENOM" id="CLU_134973_8_0_4"/>
<dbReference type="InterPro" id="IPR036163">
    <property type="entry name" value="HMA_dom_sf"/>
</dbReference>
<dbReference type="SUPFAM" id="SSF55008">
    <property type="entry name" value="HMA, heavy metal-associated domain"/>
    <property type="match status" value="1"/>
</dbReference>
<dbReference type="STRING" id="888741.HMPREF9098_0211"/>
<gene>
    <name evidence="1" type="ORF">HMPREF9098_0211</name>
</gene>
<evidence type="ECO:0000313" key="2">
    <source>
        <dbReference type="Proteomes" id="UP000004088"/>
    </source>
</evidence>
<organism evidence="1 2">
    <name type="scientific">Kingella denitrificans ATCC 33394</name>
    <dbReference type="NCBI Taxonomy" id="888741"/>
    <lineage>
        <taxon>Bacteria</taxon>
        <taxon>Pseudomonadati</taxon>
        <taxon>Pseudomonadota</taxon>
        <taxon>Betaproteobacteria</taxon>
        <taxon>Neisseriales</taxon>
        <taxon>Neisseriaceae</taxon>
        <taxon>Kingella</taxon>
    </lineage>
</organism>
<proteinExistence type="predicted"/>
<dbReference type="RefSeq" id="WP_003781086.1">
    <property type="nucleotide sequence ID" value="NZ_GL870929.1"/>
</dbReference>
<dbReference type="Proteomes" id="UP000004088">
    <property type="component" value="Unassembled WGS sequence"/>
</dbReference>
<accession>F0EWH7</accession>
<evidence type="ECO:0000313" key="1">
    <source>
        <dbReference type="EMBL" id="EGC18405.1"/>
    </source>
</evidence>
<reference evidence="1 2" key="1">
    <citation type="submission" date="2011-01" db="EMBL/GenBank/DDBJ databases">
        <authorList>
            <person name="Muzny D."/>
            <person name="Qin X."/>
            <person name="Deng J."/>
            <person name="Jiang H."/>
            <person name="Liu Y."/>
            <person name="Qu J."/>
            <person name="Song X.-Z."/>
            <person name="Zhang L."/>
            <person name="Thornton R."/>
            <person name="Coyle M."/>
            <person name="Francisco L."/>
            <person name="Jackson L."/>
            <person name="Javaid M."/>
            <person name="Korchina V."/>
            <person name="Kovar C."/>
            <person name="Mata R."/>
            <person name="Mathew T."/>
            <person name="Ngo R."/>
            <person name="Nguyen L."/>
            <person name="Nguyen N."/>
            <person name="Okwuonu G."/>
            <person name="Ongeri F."/>
            <person name="Pham C."/>
            <person name="Simmons D."/>
            <person name="Wilczek-Boney K."/>
            <person name="Hale W."/>
            <person name="Jakkamsetti A."/>
            <person name="Pham P."/>
            <person name="Ruth R."/>
            <person name="San Lucas F."/>
            <person name="Warren J."/>
            <person name="Zhang J."/>
            <person name="Zhao Z."/>
            <person name="Zhou C."/>
            <person name="Zhu D."/>
            <person name="Lee S."/>
            <person name="Bess C."/>
            <person name="Blankenburg K."/>
            <person name="Forbes L."/>
            <person name="Fu Q."/>
            <person name="Gubbala S."/>
            <person name="Hirani K."/>
            <person name="Jayaseelan J.C."/>
            <person name="Lara F."/>
            <person name="Munidasa M."/>
            <person name="Palculict T."/>
            <person name="Patil S."/>
            <person name="Pu L.-L."/>
            <person name="Saada N."/>
            <person name="Tang L."/>
            <person name="Weissenberger G."/>
            <person name="Zhu Y."/>
            <person name="Hemphill L."/>
            <person name="Shang Y."/>
            <person name="Youmans B."/>
            <person name="Ayvaz T."/>
            <person name="Ross M."/>
            <person name="Santibanez J."/>
            <person name="Aqrawi P."/>
            <person name="Gross S."/>
            <person name="Joshi V."/>
            <person name="Fowler G."/>
            <person name="Nazareth L."/>
            <person name="Reid J."/>
            <person name="Worley K."/>
            <person name="Petrosino J."/>
            <person name="Highlander S."/>
            <person name="Gibbs R."/>
        </authorList>
    </citation>
    <scope>NUCLEOTIDE SEQUENCE [LARGE SCALE GENOMIC DNA]</scope>
    <source>
        <strain evidence="1 2">ATCC 33394</strain>
    </source>
</reference>
<sequence>MAQTKIAVSGMASKNDADKLVAATDSVTGVKFVNANVEGGYVVVTHGDNFDEAAFKAAVAAAGFSA</sequence>
<dbReference type="EMBL" id="AEWV01000005">
    <property type="protein sequence ID" value="EGC18405.1"/>
    <property type="molecule type" value="Genomic_DNA"/>
</dbReference>
<keyword evidence="2" id="KW-1185">Reference proteome</keyword>
<dbReference type="AlphaFoldDB" id="F0EWH7"/>
<dbReference type="Gene3D" id="3.30.70.100">
    <property type="match status" value="1"/>
</dbReference>